<evidence type="ECO:0000313" key="9">
    <source>
        <dbReference type="Proteomes" id="UP001172684"/>
    </source>
</evidence>
<evidence type="ECO:0000256" key="4">
    <source>
        <dbReference type="ARBA" id="ARBA00023163"/>
    </source>
</evidence>
<dbReference type="EMBL" id="JAPDRL010000027">
    <property type="protein sequence ID" value="KAJ9665634.1"/>
    <property type="molecule type" value="Genomic_DNA"/>
</dbReference>
<proteinExistence type="predicted"/>
<dbReference type="PANTHER" id="PTHR47660">
    <property type="entry name" value="TRANSCRIPTION FACTOR WITH C2H2 AND ZN(2)-CYS(6) DNA BINDING DOMAIN (EUROFUNG)-RELATED-RELATED"/>
    <property type="match status" value="1"/>
</dbReference>
<dbReference type="InterPro" id="IPR007219">
    <property type="entry name" value="XnlR_reg_dom"/>
</dbReference>
<evidence type="ECO:0000313" key="8">
    <source>
        <dbReference type="EMBL" id="KAJ9665634.1"/>
    </source>
</evidence>
<keyword evidence="3" id="KW-0805">Transcription regulation</keyword>
<keyword evidence="2" id="KW-0862">Zinc</keyword>
<evidence type="ECO:0000259" key="7">
    <source>
        <dbReference type="Pfam" id="PF04082"/>
    </source>
</evidence>
<feature type="region of interest" description="Disordered" evidence="6">
    <location>
        <begin position="1"/>
        <end position="32"/>
    </location>
</feature>
<keyword evidence="5" id="KW-0539">Nucleus</keyword>
<evidence type="ECO:0000256" key="1">
    <source>
        <dbReference type="ARBA" id="ARBA00022723"/>
    </source>
</evidence>
<evidence type="ECO:0000256" key="2">
    <source>
        <dbReference type="ARBA" id="ARBA00022833"/>
    </source>
</evidence>
<sequence>MGSDQGFRGVAEPHHGAAAGADARAPPTVDAMDGQLQHQELLSTPPTNQSASARAPNEAMETFSYQESAIDLVGLQTRPSSAGSMRPTAFDASTVYPADMLQGHVPTIDMFSGTNFLAMRSGTRTPRGLMDFGIETNLELDDLDFSFLETYNNQVPFHFSSIGDSVPQHVEDVQYVYSPVNGIIPAAKTLQKSIWRFVPAPQDHGAAEQHNLSLPATENDHDSPESRINLDRRTTTEKLDQMSRDRIFGIVLSMCKPSGSRTFSSFPSTELLDSLIQYFLTSPLSGADTWIHVPSFRPRTKRPELLTALAAAGAVLTPDPSLRKLGFAIQEIVRLHIPTLWEGDNTEIRNLELAQGFMLQLEIGLWSGNSRKIEIAESFQQPLLTMLRRGGSLRRSNYPSINLQPDDDGSELEAKWRAWIEQESYKRLVFHLFQHDAQSSMALLVSPLFSYAEISLPLPESRNLWMAANAKEWKSLYLASLNNTSSRIPSVVDCIHNLELLETFNQSIDGTASGTAFLHAAWGLVWEYRQLSSILQGDSRQWDSNLVMTSRYRELMKLLQCFRMESPGCNSLLLELILMHLHMSLEDVQLLAGLEGQEEARRVYPSLCEWVKTTASHQAVWHAGQILRTAKALPLHHLRDFSAIAVYHASLAFWAYGYALDKDSQPPSSTISPSVQGSMQGQPVFLDEAETTDVQRFIALKRGSPCLRGLQPSSPPVPLKDAGAVMDIALEVLHQNHAEADRSMPPLVENLIRMMEGLRDMVRSTDG</sequence>
<name>A0ABQ9NT96_9PEZI</name>
<keyword evidence="9" id="KW-1185">Reference proteome</keyword>
<feature type="compositionally biased region" description="Low complexity" evidence="6">
    <location>
        <begin position="16"/>
        <end position="27"/>
    </location>
</feature>
<dbReference type="PANTHER" id="PTHR47660:SF7">
    <property type="entry name" value="TRANSCRIPTION FACTOR WITH C2H2 AND ZN(2)-CYS(6) DNA BINDING DOMAIN (EUROFUNG)"/>
    <property type="match status" value="1"/>
</dbReference>
<keyword evidence="1" id="KW-0479">Metal-binding</keyword>
<evidence type="ECO:0000256" key="3">
    <source>
        <dbReference type="ARBA" id="ARBA00023015"/>
    </source>
</evidence>
<comment type="caution">
    <text evidence="8">The sequence shown here is derived from an EMBL/GenBank/DDBJ whole genome shotgun (WGS) entry which is preliminary data.</text>
</comment>
<protein>
    <recommendedName>
        <fullName evidence="7">Xylanolytic transcriptional activator regulatory domain-containing protein</fullName>
    </recommendedName>
</protein>
<evidence type="ECO:0000256" key="6">
    <source>
        <dbReference type="SAM" id="MobiDB-lite"/>
    </source>
</evidence>
<dbReference type="Pfam" id="PF04082">
    <property type="entry name" value="Fungal_trans"/>
    <property type="match status" value="1"/>
</dbReference>
<evidence type="ECO:0000256" key="5">
    <source>
        <dbReference type="ARBA" id="ARBA00023242"/>
    </source>
</evidence>
<dbReference type="Proteomes" id="UP001172684">
    <property type="component" value="Unassembled WGS sequence"/>
</dbReference>
<organism evidence="8 9">
    <name type="scientific">Coniosporium apollinis</name>
    <dbReference type="NCBI Taxonomy" id="61459"/>
    <lineage>
        <taxon>Eukaryota</taxon>
        <taxon>Fungi</taxon>
        <taxon>Dikarya</taxon>
        <taxon>Ascomycota</taxon>
        <taxon>Pezizomycotina</taxon>
        <taxon>Dothideomycetes</taxon>
        <taxon>Dothideomycetes incertae sedis</taxon>
        <taxon>Coniosporium</taxon>
    </lineage>
</organism>
<feature type="domain" description="Xylanolytic transcriptional activator regulatory" evidence="7">
    <location>
        <begin position="291"/>
        <end position="483"/>
    </location>
</feature>
<gene>
    <name evidence="8" type="ORF">H2201_004326</name>
</gene>
<keyword evidence="4" id="KW-0804">Transcription</keyword>
<reference evidence="8" key="1">
    <citation type="submission" date="2022-10" db="EMBL/GenBank/DDBJ databases">
        <title>Culturing micro-colonial fungi from biological soil crusts in the Mojave desert and describing Neophaeococcomyces mojavensis, and introducing the new genera and species Taxawa tesnikishii.</title>
        <authorList>
            <person name="Kurbessoian T."/>
            <person name="Stajich J.E."/>
        </authorList>
    </citation>
    <scope>NUCLEOTIDE SEQUENCE</scope>
    <source>
        <strain evidence="8">TK_1</strain>
    </source>
</reference>
<accession>A0ABQ9NT96</accession>